<evidence type="ECO:0000313" key="3">
    <source>
        <dbReference type="Proteomes" id="UP001179280"/>
    </source>
</evidence>
<dbReference type="Proteomes" id="UP001179280">
    <property type="component" value="Unassembled WGS sequence"/>
</dbReference>
<organism evidence="2 3">
    <name type="scientific">Shouchella xiaoxiensis</name>
    <dbReference type="NCBI Taxonomy" id="766895"/>
    <lineage>
        <taxon>Bacteria</taxon>
        <taxon>Bacillati</taxon>
        <taxon>Bacillota</taxon>
        <taxon>Bacilli</taxon>
        <taxon>Bacillales</taxon>
        <taxon>Bacillaceae</taxon>
        <taxon>Shouchella</taxon>
    </lineage>
</organism>
<evidence type="ECO:0000256" key="1">
    <source>
        <dbReference type="SAM" id="Phobius"/>
    </source>
</evidence>
<feature type="transmembrane region" description="Helical" evidence="1">
    <location>
        <begin position="12"/>
        <end position="37"/>
    </location>
</feature>
<comment type="caution">
    <text evidence="2">The sequence shown here is derived from an EMBL/GenBank/DDBJ whole genome shotgun (WGS) entry which is preliminary data.</text>
</comment>
<proteinExistence type="predicted"/>
<protein>
    <submittedName>
        <fullName evidence="2">Uncharacterized protein</fullName>
    </submittedName>
</protein>
<accession>A0ABS2SYB5</accession>
<gene>
    <name evidence="2" type="ORF">JOC54_002704</name>
</gene>
<keyword evidence="1" id="KW-1133">Transmembrane helix</keyword>
<evidence type="ECO:0000313" key="2">
    <source>
        <dbReference type="EMBL" id="MBM7839424.1"/>
    </source>
</evidence>
<keyword evidence="1" id="KW-0812">Transmembrane</keyword>
<feature type="transmembrane region" description="Helical" evidence="1">
    <location>
        <begin position="78"/>
        <end position="104"/>
    </location>
</feature>
<feature type="transmembrane region" description="Helical" evidence="1">
    <location>
        <begin position="43"/>
        <end position="66"/>
    </location>
</feature>
<feature type="transmembrane region" description="Helical" evidence="1">
    <location>
        <begin position="110"/>
        <end position="132"/>
    </location>
</feature>
<sequence>MRTVIQSMARTLVSMLATFGLLYLGWSLYLLLIQAGWGDLFNAYTYIFMYGGWPIIAGSIVGELLYLVAKGMQRGTGYVLYALVGLLTGFTYFSLIGFNIIHFIGNEPHIVLLISLFSVVCASFFFWVRLGLDRRGWF</sequence>
<keyword evidence="1" id="KW-0472">Membrane</keyword>
<dbReference type="RefSeq" id="WP_054794361.1">
    <property type="nucleotide sequence ID" value="NZ_JAFBCV010000008.1"/>
</dbReference>
<name>A0ABS2SYB5_9BACI</name>
<keyword evidence="3" id="KW-1185">Reference proteome</keyword>
<reference evidence="2" key="1">
    <citation type="submission" date="2021-01" db="EMBL/GenBank/DDBJ databases">
        <title>Genomic Encyclopedia of Type Strains, Phase IV (KMG-IV): sequencing the most valuable type-strain genomes for metagenomic binning, comparative biology and taxonomic classification.</title>
        <authorList>
            <person name="Goeker M."/>
        </authorList>
    </citation>
    <scope>NUCLEOTIDE SEQUENCE</scope>
    <source>
        <strain evidence="2">DSM 21943</strain>
    </source>
</reference>
<dbReference type="EMBL" id="JAFBCV010000008">
    <property type="protein sequence ID" value="MBM7839424.1"/>
    <property type="molecule type" value="Genomic_DNA"/>
</dbReference>